<accession>A0AAN8U8D4</accession>
<evidence type="ECO:0000313" key="1">
    <source>
        <dbReference type="EMBL" id="KAK6803103.1"/>
    </source>
</evidence>
<organism evidence="1 2">
    <name type="scientific">Solanum bulbocastanum</name>
    <name type="common">Wild potato</name>
    <dbReference type="NCBI Taxonomy" id="147425"/>
    <lineage>
        <taxon>Eukaryota</taxon>
        <taxon>Viridiplantae</taxon>
        <taxon>Streptophyta</taxon>
        <taxon>Embryophyta</taxon>
        <taxon>Tracheophyta</taxon>
        <taxon>Spermatophyta</taxon>
        <taxon>Magnoliopsida</taxon>
        <taxon>eudicotyledons</taxon>
        <taxon>Gunneridae</taxon>
        <taxon>Pentapetalae</taxon>
        <taxon>asterids</taxon>
        <taxon>lamiids</taxon>
        <taxon>Solanales</taxon>
        <taxon>Solanaceae</taxon>
        <taxon>Solanoideae</taxon>
        <taxon>Solaneae</taxon>
        <taxon>Solanum</taxon>
    </lineage>
</organism>
<comment type="caution">
    <text evidence="1">The sequence shown here is derived from an EMBL/GenBank/DDBJ whole genome shotgun (WGS) entry which is preliminary data.</text>
</comment>
<evidence type="ECO:0000313" key="2">
    <source>
        <dbReference type="Proteomes" id="UP001371456"/>
    </source>
</evidence>
<sequence length="26" mass="2917">MVLNFFKFLGCLRDSDFASSGYATLN</sequence>
<keyword evidence="2" id="KW-1185">Reference proteome</keyword>
<gene>
    <name evidence="1" type="ORF">RDI58_000887</name>
</gene>
<reference evidence="1 2" key="1">
    <citation type="submission" date="2024-02" db="EMBL/GenBank/DDBJ databases">
        <title>de novo genome assembly of Solanum bulbocastanum strain 11H21.</title>
        <authorList>
            <person name="Hosaka A.J."/>
        </authorList>
    </citation>
    <scope>NUCLEOTIDE SEQUENCE [LARGE SCALE GENOMIC DNA]</scope>
    <source>
        <tissue evidence="1">Young leaves</tissue>
    </source>
</reference>
<dbReference type="Proteomes" id="UP001371456">
    <property type="component" value="Unassembled WGS sequence"/>
</dbReference>
<dbReference type="AlphaFoldDB" id="A0AAN8U8D4"/>
<protein>
    <submittedName>
        <fullName evidence="1">Uncharacterized protein</fullName>
    </submittedName>
</protein>
<name>A0AAN8U8D4_SOLBU</name>
<proteinExistence type="predicted"/>
<dbReference type="EMBL" id="JBANQN010000001">
    <property type="protein sequence ID" value="KAK6803103.1"/>
    <property type="molecule type" value="Genomic_DNA"/>
</dbReference>